<proteinExistence type="inferred from homology"/>
<dbReference type="PANTHER" id="PTHR34824:SF1">
    <property type="entry name" value="HEAT-INDUCIBLE TRANSCRIPTION REPRESSOR HRCA"/>
    <property type="match status" value="1"/>
</dbReference>
<name>A0ABS7TYE3_9BACT</name>
<organism evidence="7 8">
    <name type="scientific">Nannocystis pusilla</name>
    <dbReference type="NCBI Taxonomy" id="889268"/>
    <lineage>
        <taxon>Bacteria</taxon>
        <taxon>Pseudomonadati</taxon>
        <taxon>Myxococcota</taxon>
        <taxon>Polyangia</taxon>
        <taxon>Nannocystales</taxon>
        <taxon>Nannocystaceae</taxon>
        <taxon>Nannocystis</taxon>
    </lineage>
</organism>
<dbReference type="PANTHER" id="PTHR34824">
    <property type="entry name" value="HEAT-INDUCIBLE TRANSCRIPTION REPRESSOR HRCA"/>
    <property type="match status" value="1"/>
</dbReference>
<evidence type="ECO:0000256" key="1">
    <source>
        <dbReference type="ARBA" id="ARBA00022491"/>
    </source>
</evidence>
<dbReference type="HAMAP" id="MF_00081">
    <property type="entry name" value="HrcA"/>
    <property type="match status" value="1"/>
</dbReference>
<protein>
    <recommendedName>
        <fullName evidence="5">Heat-inducible transcription repressor HrcA</fullName>
    </recommendedName>
</protein>
<dbReference type="InterPro" id="IPR036390">
    <property type="entry name" value="WH_DNA-bd_sf"/>
</dbReference>
<keyword evidence="4 5" id="KW-0804">Transcription</keyword>
<dbReference type="EMBL" id="JAIRAU010000040">
    <property type="protein sequence ID" value="MBZ5713273.1"/>
    <property type="molecule type" value="Genomic_DNA"/>
</dbReference>
<comment type="caution">
    <text evidence="7">The sequence shown here is derived from an EMBL/GenBank/DDBJ whole genome shotgun (WGS) entry which is preliminary data.</text>
</comment>
<evidence type="ECO:0000256" key="2">
    <source>
        <dbReference type="ARBA" id="ARBA00023015"/>
    </source>
</evidence>
<evidence type="ECO:0000256" key="3">
    <source>
        <dbReference type="ARBA" id="ARBA00023016"/>
    </source>
</evidence>
<dbReference type="SUPFAM" id="SSF55781">
    <property type="entry name" value="GAF domain-like"/>
    <property type="match status" value="1"/>
</dbReference>
<dbReference type="InterPro" id="IPR029016">
    <property type="entry name" value="GAF-like_dom_sf"/>
</dbReference>
<accession>A0ABS7TYE3</accession>
<keyword evidence="3 5" id="KW-0346">Stress response</keyword>
<dbReference type="Gene3D" id="1.10.10.10">
    <property type="entry name" value="Winged helix-like DNA-binding domain superfamily/Winged helix DNA-binding domain"/>
    <property type="match status" value="1"/>
</dbReference>
<dbReference type="Proteomes" id="UP001139031">
    <property type="component" value="Unassembled WGS sequence"/>
</dbReference>
<evidence type="ECO:0000313" key="7">
    <source>
        <dbReference type="EMBL" id="MBZ5713273.1"/>
    </source>
</evidence>
<evidence type="ECO:0000313" key="8">
    <source>
        <dbReference type="Proteomes" id="UP001139031"/>
    </source>
</evidence>
<dbReference type="RefSeq" id="WP_224195018.1">
    <property type="nucleotide sequence ID" value="NZ_JAIRAU010000040.1"/>
</dbReference>
<dbReference type="InterPro" id="IPR002571">
    <property type="entry name" value="HrcA"/>
</dbReference>
<comment type="similarity">
    <text evidence="5">Belongs to the HrcA family.</text>
</comment>
<keyword evidence="2 5" id="KW-0805">Transcription regulation</keyword>
<gene>
    <name evidence="5" type="primary">hrcA</name>
    <name evidence="7" type="ORF">K7C98_28900</name>
</gene>
<sequence>MELSPRRQRILFAVCREYIVSGRAVASGALVQVHGLEWSPATIRNELVALEEAGYVSQPHQSAGRLPTALGMRLYVRSLVRPPPLRPELRRAVDVSLSEPVSGPEGMRVAAQVLSEVASCVAVTFVSEDRGGRDGKVQQVDLVPVQGCRAMVALTLAGMHTRLHPVTIDARFAEGGGMLRLQERLRGLCVGKTLAEARAELSRLWAEHEARLDRLLAESLRLGLWLCTAAALDPLWVQIAGQRLLAGQSDQTLAQVLALFDDYHGLAELLCQLLPEHSLDQARAEVHVAAELRPALTGLGPTGPCVLAGMSLIGCRVQPVEDGRTAAVALLGSDRMDYEAAIPLVEYAAQALAARTSE</sequence>
<dbReference type="Gene3D" id="3.30.450.40">
    <property type="match status" value="1"/>
</dbReference>
<dbReference type="InterPro" id="IPR036388">
    <property type="entry name" value="WH-like_DNA-bd_sf"/>
</dbReference>
<comment type="function">
    <text evidence="5">Negative regulator of class I heat shock genes (grpE-dnaK-dnaJ and groELS operons). Prevents heat-shock induction of these operons.</text>
</comment>
<feature type="domain" description="Heat-inducible transcription repressor HrcA C-terminal" evidence="6">
    <location>
        <begin position="107"/>
        <end position="342"/>
    </location>
</feature>
<keyword evidence="8" id="KW-1185">Reference proteome</keyword>
<evidence type="ECO:0000256" key="5">
    <source>
        <dbReference type="HAMAP-Rule" id="MF_00081"/>
    </source>
</evidence>
<dbReference type="PIRSF" id="PIRSF005485">
    <property type="entry name" value="HrcA"/>
    <property type="match status" value="1"/>
</dbReference>
<evidence type="ECO:0000259" key="6">
    <source>
        <dbReference type="Pfam" id="PF01628"/>
    </source>
</evidence>
<keyword evidence="1 5" id="KW-0678">Repressor</keyword>
<reference evidence="7" key="1">
    <citation type="submission" date="2021-08" db="EMBL/GenBank/DDBJ databases">
        <authorList>
            <person name="Stevens D.C."/>
        </authorList>
    </citation>
    <scope>NUCLEOTIDE SEQUENCE</scope>
    <source>
        <strain evidence="7">DSM 53165</strain>
    </source>
</reference>
<evidence type="ECO:0000256" key="4">
    <source>
        <dbReference type="ARBA" id="ARBA00023163"/>
    </source>
</evidence>
<dbReference type="InterPro" id="IPR021153">
    <property type="entry name" value="HrcA_C"/>
</dbReference>
<dbReference type="SUPFAM" id="SSF46785">
    <property type="entry name" value="Winged helix' DNA-binding domain"/>
    <property type="match status" value="1"/>
</dbReference>
<dbReference type="Pfam" id="PF01628">
    <property type="entry name" value="HrcA"/>
    <property type="match status" value="1"/>
</dbReference>